<organism evidence="14 15">
    <name type="scientific">Candidatus Methylocalor cossyra</name>
    <dbReference type="NCBI Taxonomy" id="3108543"/>
    <lineage>
        <taxon>Bacteria</taxon>
        <taxon>Pseudomonadati</taxon>
        <taxon>Pseudomonadota</taxon>
        <taxon>Gammaproteobacteria</taxon>
        <taxon>Methylococcales</taxon>
        <taxon>Methylococcaceae</taxon>
        <taxon>Candidatus Methylocalor</taxon>
    </lineage>
</organism>
<reference evidence="14 15" key="1">
    <citation type="submission" date="2024-04" db="EMBL/GenBank/DDBJ databases">
        <authorList>
            <person name="Cremers G."/>
        </authorList>
    </citation>
    <scope>NUCLEOTIDE SEQUENCE [LARGE SCALE GENOMIC DNA]</scope>
    <source>
        <strain evidence="14">MeCH1-AG</strain>
    </source>
</reference>
<evidence type="ECO:0000256" key="7">
    <source>
        <dbReference type="ARBA" id="ARBA00022723"/>
    </source>
</evidence>
<dbReference type="InterPro" id="IPR005841">
    <property type="entry name" value="Alpha-D-phosphohexomutase_SF"/>
</dbReference>
<keyword evidence="7" id="KW-0479">Metal-binding</keyword>
<dbReference type="InterPro" id="IPR005845">
    <property type="entry name" value="A-D-PHexomutase_a/b/a-II"/>
</dbReference>
<dbReference type="EMBL" id="OZ026884">
    <property type="protein sequence ID" value="CAL1239293.1"/>
    <property type="molecule type" value="Genomic_DNA"/>
</dbReference>
<dbReference type="Pfam" id="PF02880">
    <property type="entry name" value="PGM_PMM_III"/>
    <property type="match status" value="1"/>
</dbReference>
<feature type="domain" description="Alpha-D-phosphohexomutase alpha/beta/alpha" evidence="12">
    <location>
        <begin position="480"/>
        <end position="573"/>
    </location>
</feature>
<dbReference type="SUPFAM" id="SSF55957">
    <property type="entry name" value="Phosphoglucomutase, C-terminal domain"/>
    <property type="match status" value="1"/>
</dbReference>
<keyword evidence="6" id="KW-0597">Phosphoprotein</keyword>
<keyword evidence="8" id="KW-0460">Magnesium</keyword>
<name>A0ABP1C515_9GAMM</name>
<proteinExistence type="inferred from homology"/>
<keyword evidence="15" id="KW-1185">Reference proteome</keyword>
<evidence type="ECO:0000256" key="5">
    <source>
        <dbReference type="ARBA" id="ARBA00012730"/>
    </source>
</evidence>
<evidence type="ECO:0000256" key="8">
    <source>
        <dbReference type="ARBA" id="ARBA00022842"/>
    </source>
</evidence>
<dbReference type="PRINTS" id="PR00509">
    <property type="entry name" value="PGMPMM"/>
</dbReference>
<dbReference type="Gene3D" id="3.40.120.10">
    <property type="entry name" value="Alpha-D-Glucose-1,6-Bisphosphate, subunit A, domain 3"/>
    <property type="match status" value="3"/>
</dbReference>
<dbReference type="SUPFAM" id="SSF53738">
    <property type="entry name" value="Phosphoglucomutase, first 3 domains"/>
    <property type="match status" value="3"/>
</dbReference>
<sequence>MSLARLLLVYPAVAAGVLLALGALLYGLAARDFADHSAASLRRVAETMGNQLARSIAATGALLDRLAEDPELAQALASGDPARILAAEERLTRIVPDALRVRLVPDSITVPDEARLPRMGFADLEMVRQTRTGTPPPAVHAANTPDAHVALARRLSQGGGVILASLAPGSLAAGLSLAPQGGAVELRQNSLSLAVAGEAALRTRPPTGTLPIAGTPWVLAYWSGSSGPSPLGFLALPAAAAAVLGVLGGFWGRRVGAALQRDGEAIAALVGDLLAGRPPPRPPMQVVELQRLADTLVQLKNRPPLSKPAPVAPSPPPPPPAADPATPNPAVSPALFQGDELCGAVGTTLTADTLHWLGRAIASEARERGDFTVAIARDGRPSSPEFSQALARGLLEGGCSVIDLGLVPTPVLYFATHVLSTQSGVMVTGSGAPADHNGLKIVLAGAPLLGEELRSLCRRSDRRELSQGKGRLESRRLDPDYIERIVQDIQLDRELKVIVQCAHSAAHSIAPAVLTELGCEVLPLLPEGDQPGPDPSRPEQLVDLIQAVRHRQADLGVTFDSDGDRLGVVDSSGKFIRPDRLLMLFAADVLSREPGSDILFDVACSRHLAGQVVRHGGRPLMWRSGRAQLYAKLKETGAPLAGAMSGRIFFKERWYGFDDGIYACARLLEILSGVERPTAEVFAELPDSQMTAELCLPLASGESAAGLVQRLRALADFQEARLTDIDGLRLDFAEGWGLLRASPAALTLRFEADSAEALALVQNKIEAWIHLANPDISLAERFSSLPTL</sequence>
<dbReference type="CDD" id="cd03089">
    <property type="entry name" value="PMM_PGM"/>
    <property type="match status" value="1"/>
</dbReference>
<dbReference type="InterPro" id="IPR016055">
    <property type="entry name" value="A-D-PHexomutase_a/b/a-I/II/III"/>
</dbReference>
<dbReference type="GO" id="GO:0004614">
    <property type="term" value="F:phosphoglucomutase activity"/>
    <property type="evidence" value="ECO:0007669"/>
    <property type="project" value="UniProtKB-EC"/>
</dbReference>
<dbReference type="InterPro" id="IPR036900">
    <property type="entry name" value="A-D-PHexomutase_C_sf"/>
</dbReference>
<evidence type="ECO:0000256" key="2">
    <source>
        <dbReference type="ARBA" id="ARBA00001946"/>
    </source>
</evidence>
<comment type="cofactor">
    <cofactor evidence="2">
        <name>Mg(2+)</name>
        <dbReference type="ChEBI" id="CHEBI:18420"/>
    </cofactor>
</comment>
<evidence type="ECO:0000256" key="10">
    <source>
        <dbReference type="SAM" id="MobiDB-lite"/>
    </source>
</evidence>
<comment type="pathway">
    <text evidence="3">Nucleotide-sugar biosynthesis; GDP-alpha-D-mannose biosynthesis; alpha-D-mannose 1-phosphate from D-fructose 6-phosphate: step 2/2.</text>
</comment>
<dbReference type="Pfam" id="PF02878">
    <property type="entry name" value="PGM_PMM_I"/>
    <property type="match status" value="1"/>
</dbReference>
<dbReference type="Pfam" id="PF02879">
    <property type="entry name" value="PGM_PMM_II"/>
    <property type="match status" value="1"/>
</dbReference>
<keyword evidence="9 14" id="KW-0413">Isomerase</keyword>
<feature type="compositionally biased region" description="Pro residues" evidence="10">
    <location>
        <begin position="305"/>
        <end position="322"/>
    </location>
</feature>
<gene>
    <name evidence="14" type="ORF">MECH1_V1_0517</name>
</gene>
<evidence type="ECO:0000313" key="15">
    <source>
        <dbReference type="Proteomes" id="UP001497493"/>
    </source>
</evidence>
<dbReference type="InterPro" id="IPR005844">
    <property type="entry name" value="A-D-PHexomutase_a/b/a-I"/>
</dbReference>
<evidence type="ECO:0000256" key="9">
    <source>
        <dbReference type="ARBA" id="ARBA00023235"/>
    </source>
</evidence>
<evidence type="ECO:0000256" key="6">
    <source>
        <dbReference type="ARBA" id="ARBA00022553"/>
    </source>
</evidence>
<feature type="domain" description="Alpha-D-phosphohexomutase alpha/beta/alpha" evidence="11">
    <location>
        <begin position="335"/>
        <end position="459"/>
    </location>
</feature>
<protein>
    <recommendedName>
        <fullName evidence="5">phosphomannomutase</fullName>
        <ecNumber evidence="5">5.4.2.8</ecNumber>
    </recommendedName>
</protein>
<evidence type="ECO:0000256" key="1">
    <source>
        <dbReference type="ARBA" id="ARBA00000586"/>
    </source>
</evidence>
<feature type="domain" description="Alpha-D-phosphohexomutase alpha/beta/alpha" evidence="13">
    <location>
        <begin position="578"/>
        <end position="686"/>
    </location>
</feature>
<dbReference type="InterPro" id="IPR005846">
    <property type="entry name" value="A-D-PHexomutase_a/b/a-III"/>
</dbReference>
<evidence type="ECO:0000256" key="4">
    <source>
        <dbReference type="ARBA" id="ARBA00010231"/>
    </source>
</evidence>
<evidence type="ECO:0000259" key="13">
    <source>
        <dbReference type="Pfam" id="PF02880"/>
    </source>
</evidence>
<comment type="similarity">
    <text evidence="4">Belongs to the phosphohexose mutase family.</text>
</comment>
<dbReference type="Gene3D" id="3.30.310.50">
    <property type="entry name" value="Alpha-D-phosphohexomutase, C-terminal domain"/>
    <property type="match status" value="1"/>
</dbReference>
<dbReference type="GO" id="GO:0004615">
    <property type="term" value="F:phosphomannomutase activity"/>
    <property type="evidence" value="ECO:0007669"/>
    <property type="project" value="UniProtKB-EC"/>
</dbReference>
<dbReference type="PANTHER" id="PTHR43771">
    <property type="entry name" value="PHOSPHOMANNOMUTASE"/>
    <property type="match status" value="1"/>
</dbReference>
<dbReference type="RefSeq" id="WP_348758870.1">
    <property type="nucleotide sequence ID" value="NZ_OZ026884.1"/>
</dbReference>
<accession>A0ABP1C515</accession>
<dbReference type="EC" id="5.4.2.8" evidence="5"/>
<evidence type="ECO:0000259" key="12">
    <source>
        <dbReference type="Pfam" id="PF02879"/>
    </source>
</evidence>
<evidence type="ECO:0000256" key="3">
    <source>
        <dbReference type="ARBA" id="ARBA00004699"/>
    </source>
</evidence>
<dbReference type="PANTHER" id="PTHR43771:SF2">
    <property type="entry name" value="PHOSPHOMANNOMUTASE_PHOSPHOGLUCOMUTASE"/>
    <property type="match status" value="1"/>
</dbReference>
<evidence type="ECO:0000259" key="11">
    <source>
        <dbReference type="Pfam" id="PF02878"/>
    </source>
</evidence>
<dbReference type="Proteomes" id="UP001497493">
    <property type="component" value="Chromosome"/>
</dbReference>
<evidence type="ECO:0000313" key="14">
    <source>
        <dbReference type="EMBL" id="CAL1239293.1"/>
    </source>
</evidence>
<comment type="catalytic activity">
    <reaction evidence="1">
        <text>alpha-D-mannose 1-phosphate = D-mannose 6-phosphate</text>
        <dbReference type="Rhea" id="RHEA:11140"/>
        <dbReference type="ChEBI" id="CHEBI:58409"/>
        <dbReference type="ChEBI" id="CHEBI:58735"/>
        <dbReference type="EC" id="5.4.2.8"/>
    </reaction>
</comment>
<feature type="region of interest" description="Disordered" evidence="10">
    <location>
        <begin position="302"/>
        <end position="333"/>
    </location>
</feature>